<accession>A0A916Y0A5</accession>
<organism evidence="3 4">
    <name type="scientific">Microbacterium faecale</name>
    <dbReference type="NCBI Taxonomy" id="1804630"/>
    <lineage>
        <taxon>Bacteria</taxon>
        <taxon>Bacillati</taxon>
        <taxon>Actinomycetota</taxon>
        <taxon>Actinomycetes</taxon>
        <taxon>Micrococcales</taxon>
        <taxon>Microbacteriaceae</taxon>
        <taxon>Microbacterium</taxon>
    </lineage>
</organism>
<dbReference type="SUPFAM" id="SSF46955">
    <property type="entry name" value="Putative DNA-binding domain"/>
    <property type="match status" value="1"/>
</dbReference>
<dbReference type="PANTHER" id="PTHR30204:SF98">
    <property type="entry name" value="HTH-TYPE TRANSCRIPTIONAL REGULATOR ADHR"/>
    <property type="match status" value="1"/>
</dbReference>
<feature type="domain" description="HTH merR-type" evidence="2">
    <location>
        <begin position="1"/>
        <end position="53"/>
    </location>
</feature>
<dbReference type="InterPro" id="IPR000551">
    <property type="entry name" value="MerR-type_HTH_dom"/>
</dbReference>
<dbReference type="SMART" id="SM00422">
    <property type="entry name" value="HTH_MERR"/>
    <property type="match status" value="1"/>
</dbReference>
<name>A0A916Y0A5_9MICO</name>
<protein>
    <submittedName>
        <fullName evidence="3">Transcriptional regulator</fullName>
    </submittedName>
</protein>
<evidence type="ECO:0000313" key="4">
    <source>
        <dbReference type="Proteomes" id="UP000633205"/>
    </source>
</evidence>
<evidence type="ECO:0000313" key="3">
    <source>
        <dbReference type="EMBL" id="GGD25305.1"/>
    </source>
</evidence>
<dbReference type="PROSITE" id="PS50937">
    <property type="entry name" value="HTH_MERR_2"/>
    <property type="match status" value="1"/>
</dbReference>
<keyword evidence="4" id="KW-1185">Reference proteome</keyword>
<dbReference type="EMBL" id="BMHO01000001">
    <property type="protein sequence ID" value="GGD25305.1"/>
    <property type="molecule type" value="Genomic_DNA"/>
</dbReference>
<comment type="caution">
    <text evidence="3">The sequence shown here is derived from an EMBL/GenBank/DDBJ whole genome shotgun (WGS) entry which is preliminary data.</text>
</comment>
<dbReference type="InterPro" id="IPR047057">
    <property type="entry name" value="MerR_fam"/>
</dbReference>
<reference evidence="3" key="2">
    <citation type="submission" date="2020-09" db="EMBL/GenBank/DDBJ databases">
        <authorList>
            <person name="Sun Q."/>
            <person name="Zhou Y."/>
        </authorList>
    </citation>
    <scope>NUCLEOTIDE SEQUENCE</scope>
    <source>
        <strain evidence="3">CGMCC 1.15152</strain>
    </source>
</reference>
<proteinExistence type="predicted"/>
<dbReference type="Proteomes" id="UP000633205">
    <property type="component" value="Unassembled WGS sequence"/>
</dbReference>
<dbReference type="PRINTS" id="PR00040">
    <property type="entry name" value="HTHMERR"/>
</dbReference>
<dbReference type="AlphaFoldDB" id="A0A916Y0A5"/>
<evidence type="ECO:0000256" key="1">
    <source>
        <dbReference type="ARBA" id="ARBA00023125"/>
    </source>
</evidence>
<dbReference type="Pfam" id="PF13411">
    <property type="entry name" value="MerR_1"/>
    <property type="match status" value="1"/>
</dbReference>
<dbReference type="GO" id="GO:0003700">
    <property type="term" value="F:DNA-binding transcription factor activity"/>
    <property type="evidence" value="ECO:0007669"/>
    <property type="project" value="InterPro"/>
</dbReference>
<dbReference type="InterPro" id="IPR009061">
    <property type="entry name" value="DNA-bd_dom_put_sf"/>
</dbReference>
<keyword evidence="1" id="KW-0238">DNA-binding</keyword>
<dbReference type="RefSeq" id="WP_188710424.1">
    <property type="nucleotide sequence ID" value="NZ_BMHO01000001.1"/>
</dbReference>
<evidence type="ECO:0000259" key="2">
    <source>
        <dbReference type="PROSITE" id="PS50937"/>
    </source>
</evidence>
<dbReference type="PANTHER" id="PTHR30204">
    <property type="entry name" value="REDOX-CYCLING DRUG-SENSING TRANSCRIPTIONAL ACTIVATOR SOXR"/>
    <property type="match status" value="1"/>
</dbReference>
<reference evidence="3" key="1">
    <citation type="journal article" date="2014" name="Int. J. Syst. Evol. Microbiol.">
        <title>Complete genome sequence of Corynebacterium casei LMG S-19264T (=DSM 44701T), isolated from a smear-ripened cheese.</title>
        <authorList>
            <consortium name="US DOE Joint Genome Institute (JGI-PGF)"/>
            <person name="Walter F."/>
            <person name="Albersmeier A."/>
            <person name="Kalinowski J."/>
            <person name="Ruckert C."/>
        </authorList>
    </citation>
    <scope>NUCLEOTIDE SEQUENCE</scope>
    <source>
        <strain evidence="3">CGMCC 1.15152</strain>
    </source>
</reference>
<sequence length="201" mass="21579">MRISELSARAGIATATIKYYLREGLLPPGELTSATQARYNEQHVERLRLVRALLGPAKLTVARVRDVLRVIDEPGADMFTALGAAQHATLDEVEAVDTSVALALVERAGWRVDPSGPELAQLARALHAADDADFEIPEGVLDAHINAAARVAEAELAHMPEDPRHALRYAVLGTILAEPLLSALRRLAEQSAAADRFGPAT</sequence>
<dbReference type="Gene3D" id="1.10.1660.10">
    <property type="match status" value="1"/>
</dbReference>
<gene>
    <name evidence="3" type="ORF">GCM10010915_01510</name>
</gene>
<dbReference type="GO" id="GO:0003677">
    <property type="term" value="F:DNA binding"/>
    <property type="evidence" value="ECO:0007669"/>
    <property type="project" value="UniProtKB-KW"/>
</dbReference>